<name>A0A3F3Q3A9_9EURO</name>
<dbReference type="RefSeq" id="XP_026626711.1">
    <property type="nucleotide sequence ID" value="XM_026766269.1"/>
</dbReference>
<proteinExistence type="predicted"/>
<organism evidence="2 3">
    <name type="scientific">Aspergillus welwitschiae</name>
    <dbReference type="NCBI Taxonomy" id="1341132"/>
    <lineage>
        <taxon>Eukaryota</taxon>
        <taxon>Fungi</taxon>
        <taxon>Dikarya</taxon>
        <taxon>Ascomycota</taxon>
        <taxon>Pezizomycotina</taxon>
        <taxon>Eurotiomycetes</taxon>
        <taxon>Eurotiomycetidae</taxon>
        <taxon>Eurotiales</taxon>
        <taxon>Aspergillaceae</taxon>
        <taxon>Aspergillus</taxon>
        <taxon>Aspergillus subgen. Circumdati</taxon>
    </lineage>
</organism>
<dbReference type="GeneID" id="38134625"/>
<keyword evidence="3" id="KW-1185">Reference proteome</keyword>
<feature type="compositionally biased region" description="Polar residues" evidence="1">
    <location>
        <begin position="12"/>
        <end position="22"/>
    </location>
</feature>
<feature type="compositionally biased region" description="Basic and acidic residues" evidence="1">
    <location>
        <begin position="39"/>
        <end position="48"/>
    </location>
</feature>
<sequence>MHARKHHPFVLPTQTINSNSPASQLIGLSEQMLAAKPVERRRMSKKFEGNQSSNWSPVG</sequence>
<reference evidence="2 3" key="1">
    <citation type="submission" date="2018-07" db="EMBL/GenBank/DDBJ databases">
        <title>The genomes of Aspergillus section Nigri reveals drivers in fungal speciation.</title>
        <authorList>
            <consortium name="DOE Joint Genome Institute"/>
            <person name="Vesth T.C."/>
            <person name="Nybo J."/>
            <person name="Theobald S."/>
            <person name="Brandl J."/>
            <person name="Frisvad J.C."/>
            <person name="Nielsen K.F."/>
            <person name="Lyhne E.K."/>
            <person name="Kogle M.E."/>
            <person name="Kuo A."/>
            <person name="Riley R."/>
            <person name="Clum A."/>
            <person name="Nolan M."/>
            <person name="Lipzen A."/>
            <person name="Salamov A."/>
            <person name="Henrissat B."/>
            <person name="Wiebenga A."/>
            <person name="De vries R.P."/>
            <person name="Grigoriev I.V."/>
            <person name="Mortensen U.H."/>
            <person name="Andersen M.R."/>
            <person name="Baker S.E."/>
        </authorList>
    </citation>
    <scope>NUCLEOTIDE SEQUENCE [LARGE SCALE GENOMIC DNA]</scope>
    <source>
        <strain evidence="2 3">CBS 139.54b</strain>
    </source>
</reference>
<dbReference type="AlphaFoldDB" id="A0A3F3Q3A9"/>
<feature type="region of interest" description="Disordered" evidence="1">
    <location>
        <begin position="39"/>
        <end position="59"/>
    </location>
</feature>
<feature type="region of interest" description="Disordered" evidence="1">
    <location>
        <begin position="1"/>
        <end position="22"/>
    </location>
</feature>
<evidence type="ECO:0000256" key="1">
    <source>
        <dbReference type="SAM" id="MobiDB-lite"/>
    </source>
</evidence>
<evidence type="ECO:0000313" key="2">
    <source>
        <dbReference type="EMBL" id="RDH33689.1"/>
    </source>
</evidence>
<dbReference type="EMBL" id="KZ852046">
    <property type="protein sequence ID" value="RDH33689.1"/>
    <property type="molecule type" value="Genomic_DNA"/>
</dbReference>
<dbReference type="Proteomes" id="UP000253729">
    <property type="component" value="Unassembled WGS sequence"/>
</dbReference>
<accession>A0A3F3Q3A9</accession>
<protein>
    <submittedName>
        <fullName evidence="2">Uncharacterized protein</fullName>
    </submittedName>
</protein>
<feature type="compositionally biased region" description="Polar residues" evidence="1">
    <location>
        <begin position="49"/>
        <end position="59"/>
    </location>
</feature>
<evidence type="ECO:0000313" key="3">
    <source>
        <dbReference type="Proteomes" id="UP000253729"/>
    </source>
</evidence>
<gene>
    <name evidence="2" type="ORF">BDQ94DRAFT_143581</name>
</gene>